<accession>A0A7S0GX53</accession>
<organism evidence="2">
    <name type="scientific">Micromonas pusilla</name>
    <name type="common">Picoplanktonic green alga</name>
    <name type="synonym">Chromulina pusilla</name>
    <dbReference type="NCBI Taxonomy" id="38833"/>
    <lineage>
        <taxon>Eukaryota</taxon>
        <taxon>Viridiplantae</taxon>
        <taxon>Chlorophyta</taxon>
        <taxon>Mamiellophyceae</taxon>
        <taxon>Mamiellales</taxon>
        <taxon>Mamiellaceae</taxon>
        <taxon>Micromonas</taxon>
    </lineage>
</organism>
<evidence type="ECO:0000313" key="2">
    <source>
        <dbReference type="EMBL" id="CAD8451405.1"/>
    </source>
</evidence>
<keyword evidence="1" id="KW-0732">Signal</keyword>
<protein>
    <submittedName>
        <fullName evidence="2">Uncharacterized protein</fullName>
    </submittedName>
</protein>
<dbReference type="EMBL" id="HBEN01014591">
    <property type="protein sequence ID" value="CAD8451405.1"/>
    <property type="molecule type" value="Transcribed_RNA"/>
</dbReference>
<dbReference type="AlphaFoldDB" id="A0A7S0GX53"/>
<evidence type="ECO:0000256" key="1">
    <source>
        <dbReference type="SAM" id="SignalP"/>
    </source>
</evidence>
<sequence>MLRSATVLALVGTASAAYISTDESCETFGLSLSCGMAEDESSCATGCEWVAGDPDSSNSDYQEDRCAVPSADNEALNDSMMTGIAALTPALVTCAVFDEDDCTGSCGWGSLPFGGDDDDDERRRVLRRALLEQGDDEGEMCLPSHGKAQQVLIADGADPFTKGYLSWVFNAGVTCPAEIDETKCNALEGCVYGESDYGEDGVESCHAPPLAAMLMVNNKCSGSVSDELVAMANAEAEDGDDAVTIDMMYTAYGVTDQTDTSKLAALADAKIAAAEEKTAAAEVAYTALVAASENLTEDEAEEVEVLAGAAAEGLPVKKIVATIDAADSATACSSAFTKMGITSDDGACTATAARRRHLLASYSTKVLINPTKVDDEAATAAVAALKADLGDAAVVDSDVNAVSEMETIDNLDTTSLAEFKTAANEAAVANVEAEAYEAEVEAESAASSVAAVSAIATAALAAAACVFA</sequence>
<name>A0A7S0GX53_MICPS</name>
<gene>
    <name evidence="2" type="ORF">MSP1401_LOCUS12179</name>
</gene>
<reference evidence="2" key="1">
    <citation type="submission" date="2021-01" db="EMBL/GenBank/DDBJ databases">
        <authorList>
            <person name="Corre E."/>
            <person name="Pelletier E."/>
            <person name="Niang G."/>
            <person name="Scheremetjew M."/>
            <person name="Finn R."/>
            <person name="Kale V."/>
            <person name="Holt S."/>
            <person name="Cochrane G."/>
            <person name="Meng A."/>
            <person name="Brown T."/>
            <person name="Cohen L."/>
        </authorList>
    </citation>
    <scope>NUCLEOTIDE SEQUENCE</scope>
    <source>
        <strain evidence="2">CCAC1681</strain>
    </source>
</reference>
<feature type="chain" id="PRO_5031084528" evidence="1">
    <location>
        <begin position="17"/>
        <end position="468"/>
    </location>
</feature>
<feature type="signal peptide" evidence="1">
    <location>
        <begin position="1"/>
        <end position="16"/>
    </location>
</feature>
<proteinExistence type="predicted"/>